<feature type="coiled-coil region" evidence="1">
    <location>
        <begin position="54"/>
        <end position="113"/>
    </location>
</feature>
<dbReference type="AlphaFoldDB" id="A0A3N0FKQ1"/>
<dbReference type="RefSeq" id="WP_123253457.1">
    <property type="nucleotide sequence ID" value="NZ_RJLR01000086.1"/>
</dbReference>
<dbReference type="Proteomes" id="UP000276061">
    <property type="component" value="Unassembled WGS sequence"/>
</dbReference>
<sequence length="213" mass="23438">MLTGLNNLPWKLLLCIAAVLVALGFVHQRGYQQGFTKAETEGKAALASLQADYIRQAQQQAERDKAALVALQQRYQQRVQAANDAEREYFTTTAALRKQNENLKRKIDDVTQLWIDARGQTHPVQCVFTAGFVQQYNAAFGLAAGTGTAAITGWAGDPTTTAGTVDSWLRDSGVTQRDVLAHSIDTGERYQQLVAQINGLLDYIKALQNRKGK</sequence>
<evidence type="ECO:0008006" key="4">
    <source>
        <dbReference type="Google" id="ProtNLM"/>
    </source>
</evidence>
<comment type="caution">
    <text evidence="2">The sequence shown here is derived from an EMBL/GenBank/DDBJ whole genome shotgun (WGS) entry which is preliminary data.</text>
</comment>
<dbReference type="OrthoDB" id="6121516at2"/>
<keyword evidence="1" id="KW-0175">Coiled coil</keyword>
<evidence type="ECO:0000256" key="1">
    <source>
        <dbReference type="SAM" id="Coils"/>
    </source>
</evidence>
<protein>
    <recommendedName>
        <fullName evidence="4">Lysis protein</fullName>
    </recommendedName>
</protein>
<organism evidence="2 3">
    <name type="scientific">Dickeya undicola</name>
    <dbReference type="NCBI Taxonomy" id="1577887"/>
    <lineage>
        <taxon>Bacteria</taxon>
        <taxon>Pseudomonadati</taxon>
        <taxon>Pseudomonadota</taxon>
        <taxon>Gammaproteobacteria</taxon>
        <taxon>Enterobacterales</taxon>
        <taxon>Pectobacteriaceae</taxon>
        <taxon>Dickeya</taxon>
    </lineage>
</organism>
<name>A0A3N0FKQ1_9GAMM</name>
<accession>A0A3N0FKQ1</accession>
<proteinExistence type="predicted"/>
<evidence type="ECO:0000313" key="2">
    <source>
        <dbReference type="EMBL" id="RNM00587.1"/>
    </source>
</evidence>
<reference evidence="2 3" key="1">
    <citation type="submission" date="2018-11" db="EMBL/GenBank/DDBJ databases">
        <title>Characterization of surface water Dickeya isolates.</title>
        <authorList>
            <person name="Van Gijsegem F."/>
            <person name="Pedron J."/>
        </authorList>
    </citation>
    <scope>NUCLEOTIDE SEQUENCE [LARGE SCALE GENOMIC DNA]</scope>
    <source>
        <strain evidence="2 3">FVG1-MFV-O17</strain>
    </source>
</reference>
<gene>
    <name evidence="2" type="ORF">EF878_20970</name>
</gene>
<dbReference type="EMBL" id="RJLR01000086">
    <property type="protein sequence ID" value="RNM00587.1"/>
    <property type="molecule type" value="Genomic_DNA"/>
</dbReference>
<evidence type="ECO:0000313" key="3">
    <source>
        <dbReference type="Proteomes" id="UP000276061"/>
    </source>
</evidence>